<dbReference type="EC" id="6.2.1.3" evidence="3"/>
<evidence type="ECO:0000313" key="4">
    <source>
        <dbReference type="Proteomes" id="UP001191019"/>
    </source>
</evidence>
<feature type="domain" description="AMP-dependent synthetase/ligase" evidence="1">
    <location>
        <begin position="39"/>
        <end position="426"/>
    </location>
</feature>
<dbReference type="InterPro" id="IPR000873">
    <property type="entry name" value="AMP-dep_synth/lig_dom"/>
</dbReference>
<dbReference type="EMBL" id="PRLM01000006">
    <property type="protein sequence ID" value="RYC74588.1"/>
    <property type="molecule type" value="Genomic_DNA"/>
</dbReference>
<dbReference type="GO" id="GO:0004467">
    <property type="term" value="F:long-chain fatty acid-CoA ligase activity"/>
    <property type="evidence" value="ECO:0007669"/>
    <property type="project" value="UniProtKB-EC"/>
</dbReference>
<dbReference type="Pfam" id="PF00501">
    <property type="entry name" value="AMP-binding"/>
    <property type="match status" value="1"/>
</dbReference>
<gene>
    <name evidence="3" type="primary">fadD</name>
    <name evidence="3" type="ORF">G3RUM_00746</name>
</gene>
<dbReference type="Proteomes" id="UP001191019">
    <property type="component" value="Unassembled WGS sequence"/>
</dbReference>
<dbReference type="PANTHER" id="PTHR43767:SF1">
    <property type="entry name" value="NONRIBOSOMAL PEPTIDE SYNTHASE PES1 (EUROFUNG)-RELATED"/>
    <property type="match status" value="1"/>
</dbReference>
<protein>
    <submittedName>
        <fullName evidence="3">Long-chain-fatty-acid--CoA ligase</fullName>
        <ecNumber evidence="3">6.2.1.3</ecNumber>
    </submittedName>
</protein>
<evidence type="ECO:0000259" key="2">
    <source>
        <dbReference type="Pfam" id="PF13193"/>
    </source>
</evidence>
<name>A0ABY0FN15_9BACT</name>
<evidence type="ECO:0000259" key="1">
    <source>
        <dbReference type="Pfam" id="PF00501"/>
    </source>
</evidence>
<proteinExistence type="predicted"/>
<evidence type="ECO:0000313" key="3">
    <source>
        <dbReference type="EMBL" id="RYC74588.1"/>
    </source>
</evidence>
<comment type="caution">
    <text evidence="3">The sequence shown here is derived from an EMBL/GenBank/DDBJ whole genome shotgun (WGS) entry which is preliminary data.</text>
</comment>
<dbReference type="RefSeq" id="WP_129735498.1">
    <property type="nucleotide sequence ID" value="NZ_PRLM01000006.1"/>
</dbReference>
<dbReference type="PANTHER" id="PTHR43767">
    <property type="entry name" value="LONG-CHAIN-FATTY-ACID--COA LIGASE"/>
    <property type="match status" value="1"/>
</dbReference>
<dbReference type="InterPro" id="IPR050237">
    <property type="entry name" value="ATP-dep_AMP-bd_enzyme"/>
</dbReference>
<keyword evidence="3" id="KW-0436">Ligase</keyword>
<accession>A0ABY0FN15</accession>
<dbReference type="Gene3D" id="3.30.300.30">
    <property type="match status" value="1"/>
</dbReference>
<reference evidence="3 4" key="2">
    <citation type="journal article" date="2020" name="Cell Rep.">
        <title>Acquisition and Adaptation of Ultra-small Parasitic Reduced Genome Bacteria to Mammalian Hosts.</title>
        <authorList>
            <person name="McLean J.S."/>
            <person name="Bor B."/>
            <person name="Kerns K.A."/>
            <person name="Liu Q."/>
            <person name="To T.T."/>
            <person name="Solden L."/>
            <person name="Hendrickson E.L."/>
            <person name="Wrighton K."/>
            <person name="Shi W."/>
            <person name="He X."/>
        </authorList>
    </citation>
    <scope>NUCLEOTIDE SEQUENCE [LARGE SCALE GENOMIC DNA]</scope>
    <source>
        <strain evidence="3 4">TM7_G3_2_Rum_HOT_351B</strain>
    </source>
</reference>
<reference evidence="3 4" key="1">
    <citation type="journal article" date="2018" name="bioRxiv">
        <title>Evidence of independent acquisition and adaption of ultra-small bacteria to human hosts across the highly diverse yet reduced genomes of the phylum Saccharibacteria.</title>
        <authorList>
            <person name="McLean J.S."/>
            <person name="Bor B."/>
            <person name="To T.T."/>
            <person name="Liu Q."/>
            <person name="Kearns K.A."/>
            <person name="Solden L.M."/>
            <person name="Wrighton K.C."/>
            <person name="He X."/>
            <person name="Shi W."/>
        </authorList>
    </citation>
    <scope>NUCLEOTIDE SEQUENCE [LARGE SCALE GENOMIC DNA]</scope>
    <source>
        <strain evidence="3 4">TM7_G3_2_Rum_HOT_351B</strain>
    </source>
</reference>
<keyword evidence="4" id="KW-1185">Reference proteome</keyword>
<organism evidence="3 4">
    <name type="scientific">Candidatus Nanosyncoccus alces</name>
    <dbReference type="NCBI Taxonomy" id="2171997"/>
    <lineage>
        <taxon>Bacteria</taxon>
        <taxon>Candidatus Saccharimonadota</taxon>
        <taxon>Candidatus Nanosyncoccalia</taxon>
        <taxon>Candidatus Nanosyncoccales</taxon>
        <taxon>Candidatus Nanosyncoccaceae</taxon>
        <taxon>Candidatus Nanosyncoccus</taxon>
    </lineage>
</organism>
<dbReference type="InterPro" id="IPR020845">
    <property type="entry name" value="AMP-binding_CS"/>
</dbReference>
<sequence>MKKSDKKSKERPWLEFYDEDGIPSHIEYPDCSMVDMVLQSAEKWPDNIAYTYYGHKVTYKNFVKKIEKTARALKNYGVKEGDRVTICMPNTPEGITMVYAVNMVGAVCNMVHPLSSEKELEYYIKVAESKYVLVIDAVFDKIYRLRDTAQLERIIVVRPSAGLGFLKKKLYNTLHIKKVRLPANDNRVVLWEDFIANSYFYQGNYHEERGGADPAVIMYSGGTTGAPKAVLLSNLNINAESICDGTMIRQIVPGATVLSILPLFHCFGLGVCIHTPLCKGMGCILIPAFSHKQFADIIKKNEPNFIVGVPTLFEALVNTKLKSDDLKSVTAVICGGDALTQTLRDRVNEFLKSHGSDAKIRVGYGLTEGSGAVCLSPENTFADGIIGVPLPDTDFKIIKNDTFKELPAGEEGEICISGPLVMMGYLGDDAETAQTIRLHDDGKVWLHTGDIGYLGKDGLIYFAQRLKRIIISSGYNIYPTHLESIINSHEAVLTSTVIGIDHHYKGQVPKAFIVLKPGYKAGKKIEREIRELLERNVPIYALPVAYEFRDKLPQTLVGKVAFKKLEAEEKSKK</sequence>
<feature type="domain" description="AMP-binding enzyme C-terminal" evidence="2">
    <location>
        <begin position="482"/>
        <end position="559"/>
    </location>
</feature>
<dbReference type="InterPro" id="IPR025110">
    <property type="entry name" value="AMP-bd_C"/>
</dbReference>
<dbReference type="PROSITE" id="PS00455">
    <property type="entry name" value="AMP_BINDING"/>
    <property type="match status" value="1"/>
</dbReference>
<dbReference type="Pfam" id="PF13193">
    <property type="entry name" value="AMP-binding_C"/>
    <property type="match status" value="1"/>
</dbReference>
<dbReference type="InterPro" id="IPR045851">
    <property type="entry name" value="AMP-bd_C_sf"/>
</dbReference>
<dbReference type="Gene3D" id="3.40.50.980">
    <property type="match status" value="2"/>
</dbReference>
<dbReference type="Gene3D" id="2.30.38.10">
    <property type="entry name" value="Luciferase, Domain 3"/>
    <property type="match status" value="1"/>
</dbReference>
<dbReference type="SUPFAM" id="SSF56801">
    <property type="entry name" value="Acetyl-CoA synthetase-like"/>
    <property type="match status" value="1"/>
</dbReference>